<keyword evidence="4" id="KW-1185">Reference proteome</keyword>
<comment type="caution">
    <text evidence="3">The sequence shown here is derived from an EMBL/GenBank/DDBJ whole genome shotgun (WGS) entry which is preliminary data.</text>
</comment>
<feature type="region of interest" description="Disordered" evidence="2">
    <location>
        <begin position="139"/>
        <end position="205"/>
    </location>
</feature>
<feature type="compositionally biased region" description="Basic and acidic residues" evidence="2">
    <location>
        <begin position="48"/>
        <end position="62"/>
    </location>
</feature>
<keyword evidence="1" id="KW-0175">Coiled coil</keyword>
<feature type="region of interest" description="Disordered" evidence="2">
    <location>
        <begin position="393"/>
        <end position="440"/>
    </location>
</feature>
<dbReference type="GO" id="GO:0003700">
    <property type="term" value="F:DNA-binding transcription factor activity"/>
    <property type="evidence" value="ECO:0007669"/>
    <property type="project" value="InterPro"/>
</dbReference>
<evidence type="ECO:0008006" key="5">
    <source>
        <dbReference type="Google" id="ProtNLM"/>
    </source>
</evidence>
<protein>
    <recommendedName>
        <fullName evidence="5">BZIP domain-containing protein</fullName>
    </recommendedName>
</protein>
<evidence type="ECO:0000313" key="3">
    <source>
        <dbReference type="EMBL" id="SPO04822.1"/>
    </source>
</evidence>
<organism evidence="3 4">
    <name type="scientific">Cephalotrichum gorgonifer</name>
    <dbReference type="NCBI Taxonomy" id="2041049"/>
    <lineage>
        <taxon>Eukaryota</taxon>
        <taxon>Fungi</taxon>
        <taxon>Dikarya</taxon>
        <taxon>Ascomycota</taxon>
        <taxon>Pezizomycotina</taxon>
        <taxon>Sordariomycetes</taxon>
        <taxon>Hypocreomycetidae</taxon>
        <taxon>Microascales</taxon>
        <taxon>Microascaceae</taxon>
        <taxon>Cephalotrichum</taxon>
    </lineage>
</organism>
<sequence>MSSPPEHINIDDEYNQHHHYQKRSSPPEAVDEQEQQGGSGKKRARGRPRVEPKDDTAADRRRTQIRLAQRAYRNRKETAIQTLEKKVNSLQDSNEEMSKAFMNLYDSAVSQGLLTSAPDFGRQLQATTEKFVALARKTSEDANASESVDGCGSIGSTGSNDAQTSRRLSDSPESTAWPVERHGPPPPASDRAESISPNQTSASLASTWAEPSHIPGVARPRNDNVVPLSAPFGYRIGKGPESTDALALRPTLDSASLPPFGTSLDAMDHLGSILDPSIPFAAVAASVPPPTLFGLLPLVPPSYSYLERTFGRRLQRSALEQGLVLIQMPSPPPHILAAVFGFCLLFEPRDVIIKRLTDTISRHTGQTLHNWSQPFFHLGGAGSFFDLVSHATDRSSDESSSPDDELSPSLSPDSANPEPPIGNQGTSGPHKPTRGVNFRMGPFRPEVEAVRAQRVDQKMRMLVPGFEGDFFDPDEVEYFLRQRGVIIPPASDFVTVEIDVNDFAVESVDVHGNRTDIATTVGGDGLGPPRSAPNDHFPVSDPSGTADGQIGGISPPMLDLQFPSQFGLDTDPFANFGSGDLPSLDTIDFNFTSLPDVGIFTGKSPQPSTRRRVTINVTTFVSGASPHPRTFLSTPP</sequence>
<dbReference type="Gene3D" id="1.20.5.170">
    <property type="match status" value="1"/>
</dbReference>
<feature type="compositionally biased region" description="Polar residues" evidence="2">
    <location>
        <begin position="154"/>
        <end position="174"/>
    </location>
</feature>
<name>A0AAE8N2I3_9PEZI</name>
<dbReference type="Proteomes" id="UP001187682">
    <property type="component" value="Unassembled WGS sequence"/>
</dbReference>
<dbReference type="PANTHER" id="PTHR40618:SF1">
    <property type="entry name" value="B-ZIP TRANSCRIPTION FACTOR (EUROFUNG)"/>
    <property type="match status" value="1"/>
</dbReference>
<dbReference type="PANTHER" id="PTHR40618">
    <property type="entry name" value="B-ZIP TRANSCRIPTION FACTOR (EUROFUNG)-RELATED"/>
    <property type="match status" value="1"/>
</dbReference>
<evidence type="ECO:0000256" key="1">
    <source>
        <dbReference type="SAM" id="Coils"/>
    </source>
</evidence>
<feature type="compositionally biased region" description="Polar residues" evidence="2">
    <location>
        <begin position="195"/>
        <end position="205"/>
    </location>
</feature>
<accession>A0AAE8N2I3</accession>
<feature type="region of interest" description="Disordered" evidence="2">
    <location>
        <begin position="1"/>
        <end position="65"/>
    </location>
</feature>
<dbReference type="SUPFAM" id="SSF57959">
    <property type="entry name" value="Leucine zipper domain"/>
    <property type="match status" value="1"/>
</dbReference>
<dbReference type="EMBL" id="ONZQ02000011">
    <property type="protein sequence ID" value="SPO04822.1"/>
    <property type="molecule type" value="Genomic_DNA"/>
</dbReference>
<evidence type="ECO:0000313" key="4">
    <source>
        <dbReference type="Proteomes" id="UP001187682"/>
    </source>
</evidence>
<dbReference type="InterPro" id="IPR046347">
    <property type="entry name" value="bZIP_sf"/>
</dbReference>
<feature type="coiled-coil region" evidence="1">
    <location>
        <begin position="73"/>
        <end position="100"/>
    </location>
</feature>
<evidence type="ECO:0000256" key="2">
    <source>
        <dbReference type="SAM" id="MobiDB-lite"/>
    </source>
</evidence>
<gene>
    <name evidence="3" type="ORF">DNG_07507</name>
</gene>
<proteinExistence type="predicted"/>
<reference evidence="3" key="1">
    <citation type="submission" date="2018-03" db="EMBL/GenBank/DDBJ databases">
        <authorList>
            <person name="Guldener U."/>
        </authorList>
    </citation>
    <scope>NUCLEOTIDE SEQUENCE</scope>
</reference>
<dbReference type="AlphaFoldDB" id="A0AAE8N2I3"/>
<dbReference type="CDD" id="cd14688">
    <property type="entry name" value="bZIP_YAP"/>
    <property type="match status" value="1"/>
</dbReference>